<dbReference type="Proteomes" id="UP001204579">
    <property type="component" value="Unassembled WGS sequence"/>
</dbReference>
<reference evidence="2 3" key="1">
    <citation type="submission" date="2022-08" db="EMBL/GenBank/DDBJ databases">
        <authorList>
            <person name="Zeman M."/>
            <person name="Kubasova T."/>
        </authorList>
    </citation>
    <scope>NUCLEOTIDE SEQUENCE [LARGE SCALE GENOMIC DNA]</scope>
    <source>
        <strain evidence="2 3">ET62</strain>
    </source>
</reference>
<feature type="transmembrane region" description="Helical" evidence="1">
    <location>
        <begin position="76"/>
        <end position="97"/>
    </location>
</feature>
<dbReference type="EMBL" id="JANRHJ010000015">
    <property type="protein sequence ID" value="MCR8874858.1"/>
    <property type="molecule type" value="Genomic_DNA"/>
</dbReference>
<dbReference type="InterPro" id="IPR009937">
    <property type="entry name" value="Phage_holin_3_6"/>
</dbReference>
<evidence type="ECO:0000256" key="1">
    <source>
        <dbReference type="SAM" id="Phobius"/>
    </source>
</evidence>
<protein>
    <submittedName>
        <fullName evidence="2">Phage holin family protein</fullName>
    </submittedName>
</protein>
<keyword evidence="1" id="KW-1133">Transmembrane helix</keyword>
<sequence>MFANDKSIDTLTSLYKEIKRYVELQGQYIKLDLVEKLTILLSTLILILLMIILCMTAFFYFSFMLVYVLADYIGSIIASYAIIGALVLLIAGIIYYYRKPLIFQPMVNFLAKLFLDEQHKK</sequence>
<feature type="transmembrane region" description="Helical" evidence="1">
    <location>
        <begin position="37"/>
        <end position="70"/>
    </location>
</feature>
<dbReference type="RefSeq" id="WP_018711584.1">
    <property type="nucleotide sequence ID" value="NZ_CALULB010000011.1"/>
</dbReference>
<keyword evidence="1" id="KW-0472">Membrane</keyword>
<accession>A0AAW5N7B3</accession>
<keyword evidence="3" id="KW-1185">Reference proteome</keyword>
<gene>
    <name evidence="2" type="ORF">NW209_12710</name>
</gene>
<comment type="caution">
    <text evidence="2">The sequence shown here is derived from an EMBL/GenBank/DDBJ whole genome shotgun (WGS) entry which is preliminary data.</text>
</comment>
<proteinExistence type="predicted"/>
<dbReference type="AlphaFoldDB" id="A0AAW5N7B3"/>
<dbReference type="Pfam" id="PF07332">
    <property type="entry name" value="Phage_holin_3_6"/>
    <property type="match status" value="1"/>
</dbReference>
<name>A0AAW5N7B3_9BACT</name>
<keyword evidence="1" id="KW-0812">Transmembrane</keyword>
<evidence type="ECO:0000313" key="3">
    <source>
        <dbReference type="Proteomes" id="UP001204579"/>
    </source>
</evidence>
<dbReference type="GeneID" id="82443987"/>
<organism evidence="2 3">
    <name type="scientific">Phocaeicola barnesiae</name>
    <dbReference type="NCBI Taxonomy" id="376804"/>
    <lineage>
        <taxon>Bacteria</taxon>
        <taxon>Pseudomonadati</taxon>
        <taxon>Bacteroidota</taxon>
        <taxon>Bacteroidia</taxon>
        <taxon>Bacteroidales</taxon>
        <taxon>Bacteroidaceae</taxon>
        <taxon>Phocaeicola</taxon>
    </lineage>
</organism>
<evidence type="ECO:0000313" key="2">
    <source>
        <dbReference type="EMBL" id="MCR8874858.1"/>
    </source>
</evidence>